<organism evidence="1 2">
    <name type="scientific">Pedobacter cryoconitis</name>
    <dbReference type="NCBI Taxonomy" id="188932"/>
    <lineage>
        <taxon>Bacteria</taxon>
        <taxon>Pseudomonadati</taxon>
        <taxon>Bacteroidota</taxon>
        <taxon>Sphingobacteriia</taxon>
        <taxon>Sphingobacteriales</taxon>
        <taxon>Sphingobacteriaceae</taxon>
        <taxon>Pedobacter</taxon>
    </lineage>
</organism>
<dbReference type="EMBL" id="JACHCF010000008">
    <property type="protein sequence ID" value="MBB5622360.1"/>
    <property type="molecule type" value="Genomic_DNA"/>
</dbReference>
<comment type="caution">
    <text evidence="1">The sequence shown here is derived from an EMBL/GenBank/DDBJ whole genome shotgun (WGS) entry which is preliminary data.</text>
</comment>
<dbReference type="Proteomes" id="UP000537718">
    <property type="component" value="Unassembled WGS sequence"/>
</dbReference>
<name>A0A7W9DLN0_9SPHI</name>
<dbReference type="AlphaFoldDB" id="A0A7W9DLN0"/>
<gene>
    <name evidence="1" type="ORF">HDE69_003435</name>
</gene>
<proteinExistence type="predicted"/>
<protein>
    <submittedName>
        <fullName evidence="1">Uncharacterized protein</fullName>
    </submittedName>
</protein>
<sequence>MKKHLKYNKDGLSPLIFAPPECMDYQKIPDPQF</sequence>
<evidence type="ECO:0000313" key="1">
    <source>
        <dbReference type="EMBL" id="MBB5622360.1"/>
    </source>
</evidence>
<evidence type="ECO:0000313" key="2">
    <source>
        <dbReference type="Proteomes" id="UP000537718"/>
    </source>
</evidence>
<accession>A0A7W9DLN0</accession>
<reference evidence="1 2" key="1">
    <citation type="submission" date="2020-08" db="EMBL/GenBank/DDBJ databases">
        <title>Genomic Encyclopedia of Type Strains, Phase IV (KMG-V): Genome sequencing to study the core and pangenomes of soil and plant-associated prokaryotes.</title>
        <authorList>
            <person name="Whitman W."/>
        </authorList>
    </citation>
    <scope>NUCLEOTIDE SEQUENCE [LARGE SCALE GENOMIC DNA]</scope>
    <source>
        <strain evidence="1 2">MP7CTX6</strain>
    </source>
</reference>